<evidence type="ECO:0000313" key="2">
    <source>
        <dbReference type="EMBL" id="EIJ33088.1"/>
    </source>
</evidence>
<sequence>MNEGKTCPNCKGEIDAITILKSGFSSGIQCPGCKARLKYSPFPLGLVSTFLVIYVCLCVFVLIFANSYEVNEQGWKWGLDASVLLIIPIGLILELITVWYLRNRCTLVENHE</sequence>
<organism evidence="2 3">
    <name type="scientific">Thiothrix nivea (strain ATCC 35100 / DSM 5205 / JP2)</name>
    <dbReference type="NCBI Taxonomy" id="870187"/>
    <lineage>
        <taxon>Bacteria</taxon>
        <taxon>Pseudomonadati</taxon>
        <taxon>Pseudomonadota</taxon>
        <taxon>Gammaproteobacteria</taxon>
        <taxon>Thiotrichales</taxon>
        <taxon>Thiotrichaceae</taxon>
        <taxon>Thiothrix</taxon>
    </lineage>
</organism>
<keyword evidence="1" id="KW-1133">Transmembrane helix</keyword>
<feature type="transmembrane region" description="Helical" evidence="1">
    <location>
        <begin position="44"/>
        <end position="65"/>
    </location>
</feature>
<keyword evidence="1" id="KW-0472">Membrane</keyword>
<evidence type="ECO:0000313" key="3">
    <source>
        <dbReference type="Proteomes" id="UP000005317"/>
    </source>
</evidence>
<gene>
    <name evidence="2" type="ORF">Thini_0438</name>
</gene>
<dbReference type="RefSeq" id="WP_002707051.1">
    <property type="nucleotide sequence ID" value="NZ_JH651384.1"/>
</dbReference>
<dbReference type="Proteomes" id="UP000005317">
    <property type="component" value="Unassembled WGS sequence"/>
</dbReference>
<keyword evidence="3" id="KW-1185">Reference proteome</keyword>
<accession>A0A656H9A3</accession>
<proteinExistence type="predicted"/>
<name>A0A656H9A3_THINJ</name>
<keyword evidence="1" id="KW-0812">Transmembrane</keyword>
<reference evidence="3" key="1">
    <citation type="journal article" date="2011" name="Stand. Genomic Sci.">
        <title>Genome sequence of the filamentous, gliding Thiothrix nivea neotype strain (JP2(T)).</title>
        <authorList>
            <person name="Lapidus A."/>
            <person name="Nolan M."/>
            <person name="Lucas S."/>
            <person name="Glavina Del Rio T."/>
            <person name="Tice H."/>
            <person name="Cheng J.F."/>
            <person name="Tapia R."/>
            <person name="Han C."/>
            <person name="Goodwin L."/>
            <person name="Pitluck S."/>
            <person name="Liolios K."/>
            <person name="Pagani I."/>
            <person name="Ivanova N."/>
            <person name="Huntemann M."/>
            <person name="Mavromatis K."/>
            <person name="Mikhailova N."/>
            <person name="Pati A."/>
            <person name="Chen A."/>
            <person name="Palaniappan K."/>
            <person name="Land M."/>
            <person name="Brambilla E.M."/>
            <person name="Rohde M."/>
            <person name="Abt B."/>
            <person name="Verbarg S."/>
            <person name="Goker M."/>
            <person name="Bristow J."/>
            <person name="Eisen J.A."/>
            <person name="Markowitz V."/>
            <person name="Hugenholtz P."/>
            <person name="Kyrpides N.C."/>
            <person name="Klenk H.P."/>
            <person name="Woyke T."/>
        </authorList>
    </citation>
    <scope>NUCLEOTIDE SEQUENCE [LARGE SCALE GENOMIC DNA]</scope>
    <source>
        <strain evidence="3">ATCC 35100 / DSM 5205 / JP2</strain>
    </source>
</reference>
<dbReference type="EMBL" id="JH651384">
    <property type="protein sequence ID" value="EIJ33088.1"/>
    <property type="molecule type" value="Genomic_DNA"/>
</dbReference>
<evidence type="ECO:0000256" key="1">
    <source>
        <dbReference type="SAM" id="Phobius"/>
    </source>
</evidence>
<feature type="transmembrane region" description="Helical" evidence="1">
    <location>
        <begin position="77"/>
        <end position="101"/>
    </location>
</feature>
<dbReference type="OrthoDB" id="2454113at2"/>
<protein>
    <submittedName>
        <fullName evidence="2">Uncharacterized protein</fullName>
    </submittedName>
</protein>
<dbReference type="AlphaFoldDB" id="A0A656H9A3"/>